<dbReference type="Proteomes" id="UP000663792">
    <property type="component" value="Unassembled WGS sequence"/>
</dbReference>
<organism evidence="1 2">
    <name type="scientific">Nakamurella leprariae</name>
    <dbReference type="NCBI Taxonomy" id="2803911"/>
    <lineage>
        <taxon>Bacteria</taxon>
        <taxon>Bacillati</taxon>
        <taxon>Actinomycetota</taxon>
        <taxon>Actinomycetes</taxon>
        <taxon>Nakamurellales</taxon>
        <taxon>Nakamurellaceae</taxon>
        <taxon>Nakamurella</taxon>
    </lineage>
</organism>
<dbReference type="AlphaFoldDB" id="A0A938YEU4"/>
<proteinExistence type="predicted"/>
<dbReference type="EMBL" id="JAERWK010000016">
    <property type="protein sequence ID" value="MBM9468246.1"/>
    <property type="molecule type" value="Genomic_DNA"/>
</dbReference>
<keyword evidence="2" id="KW-1185">Reference proteome</keyword>
<protein>
    <recommendedName>
        <fullName evidence="3">HNH endonuclease</fullName>
    </recommendedName>
</protein>
<sequence length="150" mass="16568">MSALDEVGERDGWRCWICDEPVDPDRSVNDDRGPSVDQWFSAQKPAKGAQRGTDRLAHRACNTRKGAVTPVIRWPDELIVVDPAVLLTTVERLGRKGGREVVGRCPGPTDAEQGAEWLRVRLPRLAPTLALEVTVERGGGQHLLVLSTRR</sequence>
<dbReference type="RefSeq" id="WP_205261182.1">
    <property type="nucleotide sequence ID" value="NZ_JAERWK010000016.1"/>
</dbReference>
<accession>A0A938YEU4</accession>
<comment type="caution">
    <text evidence="1">The sequence shown here is derived from an EMBL/GenBank/DDBJ whole genome shotgun (WGS) entry which is preliminary data.</text>
</comment>
<name>A0A938YEU4_9ACTN</name>
<reference evidence="1" key="1">
    <citation type="submission" date="2021-01" db="EMBL/GenBank/DDBJ databases">
        <title>YIM 132084 draft genome.</title>
        <authorList>
            <person name="An D."/>
        </authorList>
    </citation>
    <scope>NUCLEOTIDE SEQUENCE</scope>
    <source>
        <strain evidence="1">YIM 132084</strain>
    </source>
</reference>
<evidence type="ECO:0000313" key="2">
    <source>
        <dbReference type="Proteomes" id="UP000663792"/>
    </source>
</evidence>
<evidence type="ECO:0008006" key="3">
    <source>
        <dbReference type="Google" id="ProtNLM"/>
    </source>
</evidence>
<evidence type="ECO:0000313" key="1">
    <source>
        <dbReference type="EMBL" id="MBM9468246.1"/>
    </source>
</evidence>
<gene>
    <name evidence="1" type="ORF">JL106_13255</name>
</gene>